<dbReference type="EMBL" id="CP138894">
    <property type="protein sequence ID" value="WPK23841.1"/>
    <property type="molecule type" value="Genomic_DNA"/>
</dbReference>
<gene>
    <name evidence="2" type="ORF">PUMCH_001091</name>
</gene>
<name>A0AAX4H6I6_9ASCO</name>
<dbReference type="GeneID" id="88172159"/>
<dbReference type="AlphaFoldDB" id="A0AAX4H6I6"/>
<proteinExistence type="predicted"/>
<evidence type="ECO:0000256" key="1">
    <source>
        <dbReference type="SAM" id="Phobius"/>
    </source>
</evidence>
<organism evidence="2 3">
    <name type="scientific">Australozyma saopauloensis</name>
    <dbReference type="NCBI Taxonomy" id="291208"/>
    <lineage>
        <taxon>Eukaryota</taxon>
        <taxon>Fungi</taxon>
        <taxon>Dikarya</taxon>
        <taxon>Ascomycota</taxon>
        <taxon>Saccharomycotina</taxon>
        <taxon>Pichiomycetes</taxon>
        <taxon>Metschnikowiaceae</taxon>
        <taxon>Australozyma</taxon>
    </lineage>
</organism>
<dbReference type="RefSeq" id="XP_062876227.1">
    <property type="nucleotide sequence ID" value="XM_063020157.1"/>
</dbReference>
<evidence type="ECO:0000313" key="3">
    <source>
        <dbReference type="Proteomes" id="UP001338582"/>
    </source>
</evidence>
<reference evidence="2 3" key="1">
    <citation type="submission" date="2023-10" db="EMBL/GenBank/DDBJ databases">
        <title>Draft Genome Sequence of Candida saopaulonensis from a very Premature Infant with Sepsis.</title>
        <authorList>
            <person name="Ning Y."/>
            <person name="Dai R."/>
            <person name="Xiao M."/>
            <person name="Xu Y."/>
            <person name="Yan Q."/>
            <person name="Zhang L."/>
        </authorList>
    </citation>
    <scope>NUCLEOTIDE SEQUENCE [LARGE SCALE GENOMIC DNA]</scope>
    <source>
        <strain evidence="2 3">19XY460</strain>
    </source>
</reference>
<sequence length="236" mass="26864">MISYFRRFHAPGRRKRLKSKLKVLLQSHYKAQYTQAYPEKLDNKHDFANPVMAGPKPGKLSRRAVVEMLDDLALEPNDTLCEKAHLKASLEERDICPTVCPPSYGECVGHDHQGVDGTQVSTNWSHDSKVVTQLTPQSTEDSLESPALPTTHELERGRKRDILYRSQLNDLATRKGMRRPSPKKNRMAKALPQALICFSMIIQLDKRVEGWNRGFVALKILVLLSLLLIYGRAIFF</sequence>
<keyword evidence="1" id="KW-0812">Transmembrane</keyword>
<dbReference type="KEGG" id="asau:88172159"/>
<keyword evidence="3" id="KW-1185">Reference proteome</keyword>
<protein>
    <submittedName>
        <fullName evidence="2">Uncharacterized protein</fullName>
    </submittedName>
</protein>
<feature type="transmembrane region" description="Helical" evidence="1">
    <location>
        <begin position="216"/>
        <end position="235"/>
    </location>
</feature>
<accession>A0AAX4H6I6</accession>
<keyword evidence="1" id="KW-0472">Membrane</keyword>
<dbReference type="Proteomes" id="UP001338582">
    <property type="component" value="Chromosome 1"/>
</dbReference>
<evidence type="ECO:0000313" key="2">
    <source>
        <dbReference type="EMBL" id="WPK23841.1"/>
    </source>
</evidence>
<keyword evidence="1" id="KW-1133">Transmembrane helix</keyword>